<dbReference type="AlphaFoldDB" id="A0A165EMU7"/>
<keyword evidence="2" id="KW-1185">Reference proteome</keyword>
<dbReference type="Proteomes" id="UP000076842">
    <property type="component" value="Unassembled WGS sequence"/>
</dbReference>
<gene>
    <name evidence="1" type="ORF">CALCODRAFT_485012</name>
</gene>
<organism evidence="1 2">
    <name type="scientific">Calocera cornea HHB12733</name>
    <dbReference type="NCBI Taxonomy" id="1353952"/>
    <lineage>
        <taxon>Eukaryota</taxon>
        <taxon>Fungi</taxon>
        <taxon>Dikarya</taxon>
        <taxon>Basidiomycota</taxon>
        <taxon>Agaricomycotina</taxon>
        <taxon>Dacrymycetes</taxon>
        <taxon>Dacrymycetales</taxon>
        <taxon>Dacrymycetaceae</taxon>
        <taxon>Calocera</taxon>
    </lineage>
</organism>
<evidence type="ECO:0000313" key="1">
    <source>
        <dbReference type="EMBL" id="KZT55179.1"/>
    </source>
</evidence>
<evidence type="ECO:0000313" key="2">
    <source>
        <dbReference type="Proteomes" id="UP000076842"/>
    </source>
</evidence>
<dbReference type="InParanoid" id="A0A165EMU7"/>
<protein>
    <submittedName>
        <fullName evidence="1">Uncharacterized protein</fullName>
    </submittedName>
</protein>
<accession>A0A165EMU7</accession>
<sequence length="67" mass="7351">MTGNGDLWLTDGSGKQIHQFGMTGENTVATIRMWVNDRVHPLMKLQELGNSVKLGEPGGTEKVVIAW</sequence>
<name>A0A165EMU7_9BASI</name>
<dbReference type="EMBL" id="KV424000">
    <property type="protein sequence ID" value="KZT55179.1"/>
    <property type="molecule type" value="Genomic_DNA"/>
</dbReference>
<reference evidence="1 2" key="1">
    <citation type="journal article" date="2016" name="Mol. Biol. Evol.">
        <title>Comparative Genomics of Early-Diverging Mushroom-Forming Fungi Provides Insights into the Origins of Lignocellulose Decay Capabilities.</title>
        <authorList>
            <person name="Nagy L.G."/>
            <person name="Riley R."/>
            <person name="Tritt A."/>
            <person name="Adam C."/>
            <person name="Daum C."/>
            <person name="Floudas D."/>
            <person name="Sun H."/>
            <person name="Yadav J.S."/>
            <person name="Pangilinan J."/>
            <person name="Larsson K.H."/>
            <person name="Matsuura K."/>
            <person name="Barry K."/>
            <person name="Labutti K."/>
            <person name="Kuo R."/>
            <person name="Ohm R.A."/>
            <person name="Bhattacharya S.S."/>
            <person name="Shirouzu T."/>
            <person name="Yoshinaga Y."/>
            <person name="Martin F.M."/>
            <person name="Grigoriev I.V."/>
            <person name="Hibbett D.S."/>
        </authorList>
    </citation>
    <scope>NUCLEOTIDE SEQUENCE [LARGE SCALE GENOMIC DNA]</scope>
    <source>
        <strain evidence="1 2">HHB12733</strain>
    </source>
</reference>
<proteinExistence type="predicted"/>